<keyword evidence="5" id="KW-0274">FAD</keyword>
<dbReference type="Pfam" id="PF00111">
    <property type="entry name" value="Fer2"/>
    <property type="match status" value="1"/>
</dbReference>
<name>A0A9X2D4W2_9ACTN</name>
<dbReference type="InterPro" id="IPR001041">
    <property type="entry name" value="2Fe-2S_ferredoxin-type"/>
</dbReference>
<dbReference type="InterPro" id="IPR001433">
    <property type="entry name" value="OxRdtase_FAD/NAD-bd"/>
</dbReference>
<dbReference type="GO" id="GO:0016491">
    <property type="term" value="F:oxidoreductase activity"/>
    <property type="evidence" value="ECO:0007669"/>
    <property type="project" value="UniProtKB-KW"/>
</dbReference>
<keyword evidence="8" id="KW-0411">Iron-sulfur</keyword>
<dbReference type="CDD" id="cd00207">
    <property type="entry name" value="fer2"/>
    <property type="match status" value="1"/>
</dbReference>
<keyword evidence="13" id="KW-1185">Reference proteome</keyword>
<evidence type="ECO:0000313" key="12">
    <source>
        <dbReference type="EMBL" id="MCM0619100.1"/>
    </source>
</evidence>
<comment type="caution">
    <text evidence="12">The sequence shown here is derived from an EMBL/GenBank/DDBJ whole genome shotgun (WGS) entry which is preliminary data.</text>
</comment>
<evidence type="ECO:0000259" key="10">
    <source>
        <dbReference type="PROSITE" id="PS51085"/>
    </source>
</evidence>
<dbReference type="RefSeq" id="WP_250825991.1">
    <property type="nucleotide sequence ID" value="NZ_JAMOIL010000001.1"/>
</dbReference>
<proteinExistence type="predicted"/>
<dbReference type="PANTHER" id="PTHR47354">
    <property type="entry name" value="NADH OXIDOREDUCTASE HCR"/>
    <property type="match status" value="1"/>
</dbReference>
<dbReference type="SUPFAM" id="SSF63380">
    <property type="entry name" value="Riboflavin synthase domain-like"/>
    <property type="match status" value="1"/>
</dbReference>
<evidence type="ECO:0000256" key="2">
    <source>
        <dbReference type="ARBA" id="ARBA00022630"/>
    </source>
</evidence>
<dbReference type="PROSITE" id="PS51085">
    <property type="entry name" value="2FE2S_FER_2"/>
    <property type="match status" value="1"/>
</dbReference>
<dbReference type="Gene3D" id="3.10.20.30">
    <property type="match status" value="1"/>
</dbReference>
<evidence type="ECO:0000256" key="9">
    <source>
        <dbReference type="SAM" id="MobiDB-lite"/>
    </source>
</evidence>
<evidence type="ECO:0000256" key="6">
    <source>
        <dbReference type="ARBA" id="ARBA00023002"/>
    </source>
</evidence>
<dbReference type="SUPFAM" id="SSF52343">
    <property type="entry name" value="Ferredoxin reductase-like, C-terminal NADP-linked domain"/>
    <property type="match status" value="1"/>
</dbReference>
<dbReference type="Gene3D" id="3.40.50.80">
    <property type="entry name" value="Nucleotide-binding domain of ferredoxin-NADP reductase (FNR) module"/>
    <property type="match status" value="1"/>
</dbReference>
<keyword evidence="4" id="KW-0479">Metal-binding</keyword>
<evidence type="ECO:0000256" key="4">
    <source>
        <dbReference type="ARBA" id="ARBA00022723"/>
    </source>
</evidence>
<evidence type="ECO:0000256" key="3">
    <source>
        <dbReference type="ARBA" id="ARBA00022714"/>
    </source>
</evidence>
<protein>
    <submittedName>
        <fullName evidence="12">Hybrid-cluster NAD(P)-dependent oxidoreductase</fullName>
    </submittedName>
</protein>
<keyword evidence="2" id="KW-0285">Flavoprotein</keyword>
<accession>A0A9X2D4W2</accession>
<keyword evidence="3" id="KW-0001">2Fe-2S</keyword>
<dbReference type="PANTHER" id="PTHR47354:SF6">
    <property type="entry name" value="NADH OXIDOREDUCTASE HCR"/>
    <property type="match status" value="1"/>
</dbReference>
<dbReference type="InterPro" id="IPR006058">
    <property type="entry name" value="2Fe2S_fd_BS"/>
</dbReference>
<dbReference type="GO" id="GO:0051537">
    <property type="term" value="F:2 iron, 2 sulfur cluster binding"/>
    <property type="evidence" value="ECO:0007669"/>
    <property type="project" value="UniProtKB-KW"/>
</dbReference>
<evidence type="ECO:0000256" key="5">
    <source>
        <dbReference type="ARBA" id="ARBA00022827"/>
    </source>
</evidence>
<dbReference type="InterPro" id="IPR017938">
    <property type="entry name" value="Riboflavin_synthase-like_b-brl"/>
</dbReference>
<dbReference type="EMBL" id="JAMOIL010000001">
    <property type="protein sequence ID" value="MCM0619100.1"/>
    <property type="molecule type" value="Genomic_DNA"/>
</dbReference>
<evidence type="ECO:0000259" key="11">
    <source>
        <dbReference type="PROSITE" id="PS51384"/>
    </source>
</evidence>
<dbReference type="InterPro" id="IPR039261">
    <property type="entry name" value="FNR_nucleotide-bd"/>
</dbReference>
<feature type="region of interest" description="Disordered" evidence="9">
    <location>
        <begin position="1"/>
        <end position="27"/>
    </location>
</feature>
<evidence type="ECO:0000313" key="13">
    <source>
        <dbReference type="Proteomes" id="UP001139485"/>
    </source>
</evidence>
<feature type="domain" description="FAD-binding FR-type" evidence="11">
    <location>
        <begin position="59"/>
        <end position="162"/>
    </location>
</feature>
<reference evidence="12" key="1">
    <citation type="submission" date="2022-05" db="EMBL/GenBank/DDBJ databases">
        <authorList>
            <person name="Tuo L."/>
        </authorList>
    </citation>
    <scope>NUCLEOTIDE SEQUENCE</scope>
    <source>
        <strain evidence="12">BSK12Z-4</strain>
    </source>
</reference>
<sequence length="400" mass="41087">MTTFPILPGRPVATGPGTSPAPLASRAPLATPAPPAPLLSVVPDLPVPLGAGLLPLEQPLDQELVVRARVPETPDTVTLVLEPTRPGTFSFVPGQFLTLVVDVGGAVVERCYTIASPPTRPHLLAITVKRVPGGELSGHLHDRLAVGDRVLARGPLGRFSVTESPASSYLLLSAGSGITPALSTVRAMADLAVLGPGGTDVVLLHCVRTARDLPARAEMEALAAAHPGLRLVWLLREPGEDSPYVAAGRFGPAALAALVPDVAERTVLTCGPTGFMADAEDALALAGVPAERRLAESFSLSAPDAPPVTTVPEGAARVRFGRSGREVACGPGSTVLDAAREAGVRLPSSCGAGLCGSCKSTLLAGRVDMRHQGGIRPREIAADRFLPCCSTPDGDIIVDA</sequence>
<dbReference type="Gene3D" id="2.40.30.10">
    <property type="entry name" value="Translation factors"/>
    <property type="match status" value="1"/>
</dbReference>
<dbReference type="AlphaFoldDB" id="A0A9X2D4W2"/>
<dbReference type="Proteomes" id="UP001139485">
    <property type="component" value="Unassembled WGS sequence"/>
</dbReference>
<dbReference type="InterPro" id="IPR036010">
    <property type="entry name" value="2Fe-2S_ferredoxin-like_sf"/>
</dbReference>
<organism evidence="12 13">
    <name type="scientific">Nocardioides bruguierae</name>
    <dbReference type="NCBI Taxonomy" id="2945102"/>
    <lineage>
        <taxon>Bacteria</taxon>
        <taxon>Bacillati</taxon>
        <taxon>Actinomycetota</taxon>
        <taxon>Actinomycetes</taxon>
        <taxon>Propionibacteriales</taxon>
        <taxon>Nocardioidaceae</taxon>
        <taxon>Nocardioides</taxon>
    </lineage>
</organism>
<keyword evidence="7" id="KW-0408">Iron</keyword>
<evidence type="ECO:0000256" key="1">
    <source>
        <dbReference type="ARBA" id="ARBA00001974"/>
    </source>
</evidence>
<feature type="domain" description="2Fe-2S ferredoxin-type" evidence="10">
    <location>
        <begin position="316"/>
        <end position="400"/>
    </location>
</feature>
<dbReference type="SUPFAM" id="SSF54292">
    <property type="entry name" value="2Fe-2S ferredoxin-like"/>
    <property type="match status" value="1"/>
</dbReference>
<dbReference type="InterPro" id="IPR050415">
    <property type="entry name" value="MRET"/>
</dbReference>
<dbReference type="GO" id="GO:0046872">
    <property type="term" value="F:metal ion binding"/>
    <property type="evidence" value="ECO:0007669"/>
    <property type="project" value="UniProtKB-KW"/>
</dbReference>
<dbReference type="PRINTS" id="PR00406">
    <property type="entry name" value="CYTB5RDTASE"/>
</dbReference>
<gene>
    <name evidence="12" type="ORF">M8330_02175</name>
</gene>
<dbReference type="InterPro" id="IPR008333">
    <property type="entry name" value="Cbr1-like_FAD-bd_dom"/>
</dbReference>
<keyword evidence="6" id="KW-0560">Oxidoreductase</keyword>
<dbReference type="PROSITE" id="PS51384">
    <property type="entry name" value="FAD_FR"/>
    <property type="match status" value="1"/>
</dbReference>
<dbReference type="Pfam" id="PF00970">
    <property type="entry name" value="FAD_binding_6"/>
    <property type="match status" value="1"/>
</dbReference>
<evidence type="ECO:0000256" key="7">
    <source>
        <dbReference type="ARBA" id="ARBA00023004"/>
    </source>
</evidence>
<evidence type="ECO:0000256" key="8">
    <source>
        <dbReference type="ARBA" id="ARBA00023014"/>
    </source>
</evidence>
<comment type="cofactor">
    <cofactor evidence="1">
        <name>FAD</name>
        <dbReference type="ChEBI" id="CHEBI:57692"/>
    </cofactor>
</comment>
<dbReference type="PROSITE" id="PS00197">
    <property type="entry name" value="2FE2S_FER_1"/>
    <property type="match status" value="1"/>
</dbReference>
<dbReference type="InterPro" id="IPR012675">
    <property type="entry name" value="Beta-grasp_dom_sf"/>
</dbReference>
<dbReference type="InterPro" id="IPR017927">
    <property type="entry name" value="FAD-bd_FR_type"/>
</dbReference>
<dbReference type="Pfam" id="PF00175">
    <property type="entry name" value="NAD_binding_1"/>
    <property type="match status" value="1"/>
</dbReference>
<dbReference type="CDD" id="cd06215">
    <property type="entry name" value="FNR_iron_sulfur_binding_1"/>
    <property type="match status" value="1"/>
</dbReference>